<feature type="signal peptide" evidence="1">
    <location>
        <begin position="1"/>
        <end position="23"/>
    </location>
</feature>
<evidence type="ECO:0000313" key="3">
    <source>
        <dbReference type="EMBL" id="AWT56772.1"/>
    </source>
</evidence>
<dbReference type="AlphaFoldDB" id="A0A2U9PYA2"/>
<feature type="domain" description="SGNH hydrolase-type esterase" evidence="2">
    <location>
        <begin position="57"/>
        <end position="232"/>
    </location>
</feature>
<dbReference type="Gene3D" id="3.40.50.1110">
    <property type="entry name" value="SGNH hydrolase"/>
    <property type="match status" value="1"/>
</dbReference>
<name>A0A2U9PYA2_MYCSE</name>
<gene>
    <name evidence="3" type="ORF">D806_058320</name>
</gene>
<dbReference type="Pfam" id="PF13472">
    <property type="entry name" value="Lipase_GDSL_2"/>
    <property type="match status" value="1"/>
</dbReference>
<reference evidence="3 4" key="1">
    <citation type="journal article" date="2013" name="Genome Announc.">
        <title>Draft genome sequence of MKD8, a conjugal recipient Mycobacterium smegmatis strain.</title>
        <authorList>
            <person name="Gray T.A."/>
            <person name="Palumbo M.J."/>
            <person name="Derbyshire K.M."/>
        </authorList>
    </citation>
    <scope>NUCLEOTIDE SEQUENCE [LARGE SCALE GENOMIC DNA]</scope>
    <source>
        <strain evidence="3 4">MKD8</strain>
    </source>
</reference>
<dbReference type="Proteomes" id="UP000011200">
    <property type="component" value="Chromosome"/>
</dbReference>
<dbReference type="InterPro" id="IPR013830">
    <property type="entry name" value="SGNH_hydro"/>
</dbReference>
<sequence length="251" mass="26962">MSRRRWCDVGAVASAAAIFSAIALISCSAEEANHSTNPPNVRHDPQPAIESRPLALFIGDSYTAGNSSAESSYGCRAAVEMGWLCAVSAFGNTGYVSGGPANRWDDPYTGQSSSYSERIPHLAAKYDPAVVVLDGGRNDDFVSRKYAYDAMLMTIKEARRAWPEARIVVIRPRLLANPSDNAGMSDEFMERLLAEPGAQGVIFVDPVGSLADTDTSGLLAADGVHPNRLGEQRMTKALVESLRRHQMGSSP</sequence>
<dbReference type="RefSeq" id="WP_003897349.1">
    <property type="nucleotide sequence ID" value="NZ_CP027541.1"/>
</dbReference>
<evidence type="ECO:0000259" key="2">
    <source>
        <dbReference type="Pfam" id="PF13472"/>
    </source>
</evidence>
<feature type="chain" id="PRO_5038641392" description="SGNH hydrolase-type esterase domain-containing protein" evidence="1">
    <location>
        <begin position="24"/>
        <end position="251"/>
    </location>
</feature>
<protein>
    <recommendedName>
        <fullName evidence="2">SGNH hydrolase-type esterase domain-containing protein</fullName>
    </recommendedName>
</protein>
<evidence type="ECO:0000313" key="4">
    <source>
        <dbReference type="Proteomes" id="UP000011200"/>
    </source>
</evidence>
<accession>A0A2U9PYA2</accession>
<dbReference type="EMBL" id="CP027541">
    <property type="protein sequence ID" value="AWT56772.1"/>
    <property type="molecule type" value="Genomic_DNA"/>
</dbReference>
<dbReference type="PROSITE" id="PS51257">
    <property type="entry name" value="PROKAR_LIPOPROTEIN"/>
    <property type="match status" value="1"/>
</dbReference>
<reference evidence="4" key="2">
    <citation type="submission" date="2018-03" db="EMBL/GenBank/DDBJ databases">
        <authorList>
            <person name="Derbyshire K."/>
            <person name="Gray T.A."/>
            <person name="Champion M."/>
        </authorList>
    </citation>
    <scope>NUCLEOTIDE SEQUENCE [LARGE SCALE GENOMIC DNA]</scope>
    <source>
        <strain evidence="4">MKD8</strain>
    </source>
</reference>
<proteinExistence type="predicted"/>
<dbReference type="InterPro" id="IPR036514">
    <property type="entry name" value="SGNH_hydro_sf"/>
</dbReference>
<keyword evidence="1" id="KW-0732">Signal</keyword>
<dbReference type="CDD" id="cd00229">
    <property type="entry name" value="SGNH_hydrolase"/>
    <property type="match status" value="1"/>
</dbReference>
<dbReference type="SUPFAM" id="SSF52266">
    <property type="entry name" value="SGNH hydrolase"/>
    <property type="match status" value="1"/>
</dbReference>
<evidence type="ECO:0000256" key="1">
    <source>
        <dbReference type="SAM" id="SignalP"/>
    </source>
</evidence>
<organism evidence="3 4">
    <name type="scientific">Mycolicibacterium smegmatis (strain MKD8)</name>
    <name type="common">Mycobacterium smegmatis</name>
    <dbReference type="NCBI Taxonomy" id="1214915"/>
    <lineage>
        <taxon>Bacteria</taxon>
        <taxon>Bacillati</taxon>
        <taxon>Actinomycetota</taxon>
        <taxon>Actinomycetes</taxon>
        <taxon>Mycobacteriales</taxon>
        <taxon>Mycobacteriaceae</taxon>
        <taxon>Mycolicibacterium</taxon>
    </lineage>
</organism>